<dbReference type="OrthoDB" id="2867208at2"/>
<dbReference type="Proteomes" id="UP000219193">
    <property type="component" value="Unassembled WGS sequence"/>
</dbReference>
<gene>
    <name evidence="2" type="ORF">SAMN06296241_2627</name>
</gene>
<reference evidence="3" key="1">
    <citation type="submission" date="2017-09" db="EMBL/GenBank/DDBJ databases">
        <authorList>
            <person name="Varghese N."/>
            <person name="Submissions S."/>
        </authorList>
    </citation>
    <scope>NUCLEOTIDE SEQUENCE [LARGE SCALE GENOMIC DNA]</scope>
    <source>
        <strain evidence="3">CGMCC 1.12641</strain>
    </source>
</reference>
<evidence type="ECO:0000256" key="1">
    <source>
        <dbReference type="SAM" id="SignalP"/>
    </source>
</evidence>
<dbReference type="EMBL" id="OCMF01000004">
    <property type="protein sequence ID" value="SOC81055.1"/>
    <property type="molecule type" value="Genomic_DNA"/>
</dbReference>
<keyword evidence="3" id="KW-1185">Reference proteome</keyword>
<protein>
    <recommendedName>
        <fullName evidence="4">DUF5602 domain-containing protein</fullName>
    </recommendedName>
</protein>
<feature type="chain" id="PRO_5012448145" description="DUF5602 domain-containing protein" evidence="1">
    <location>
        <begin position="22"/>
        <end position="283"/>
    </location>
</feature>
<proteinExistence type="predicted"/>
<dbReference type="AlphaFoldDB" id="A0A285X6Y1"/>
<feature type="signal peptide" evidence="1">
    <location>
        <begin position="1"/>
        <end position="21"/>
    </location>
</feature>
<sequence length="283" mass="32275">MKKLILHFCALGILAAFTSCSVEKNDPVNEDLNLKASEGSSVLASERLNAEKLHVFKGPQVQYGEGKIRSFISLDDDDFPVEIGFIMTKEVFDNVEILPEFDIATVFPLHQKAKEVTPFEHLALKWSEGHPPAFFDPHFDFYFYMISNEERLSIPEYTPETEDLFTLYPPEGYMPEDYGTPPGQGGVYPYIGKHWLPLNLPAYLPFTSIMVLGTFNGEYIFTEPMATLDVLISDPDISAEFSQPEFFHESNNYPTRYNIYEDPKTGDVYVTLSDFVARLKSFR</sequence>
<name>A0A285X6Y1_9FLAO</name>
<evidence type="ECO:0000313" key="3">
    <source>
        <dbReference type="Proteomes" id="UP000219193"/>
    </source>
</evidence>
<keyword evidence="1" id="KW-0732">Signal</keyword>
<accession>A0A285X6Y1</accession>
<dbReference type="RefSeq" id="WP_097056839.1">
    <property type="nucleotide sequence ID" value="NZ_OCMF01000004.1"/>
</dbReference>
<dbReference type="PROSITE" id="PS51257">
    <property type="entry name" value="PROKAR_LIPOPROTEIN"/>
    <property type="match status" value="1"/>
</dbReference>
<organism evidence="2 3">
    <name type="scientific">Salinimicrobium sediminis</name>
    <dbReference type="NCBI Taxonomy" id="1343891"/>
    <lineage>
        <taxon>Bacteria</taxon>
        <taxon>Pseudomonadati</taxon>
        <taxon>Bacteroidota</taxon>
        <taxon>Flavobacteriia</taxon>
        <taxon>Flavobacteriales</taxon>
        <taxon>Flavobacteriaceae</taxon>
        <taxon>Salinimicrobium</taxon>
    </lineage>
</organism>
<evidence type="ECO:0008006" key="4">
    <source>
        <dbReference type="Google" id="ProtNLM"/>
    </source>
</evidence>
<evidence type="ECO:0000313" key="2">
    <source>
        <dbReference type="EMBL" id="SOC81055.1"/>
    </source>
</evidence>